<gene>
    <name evidence="2" type="primary">ORF195659</name>
    <name evidence="1" type="synonym">ORF195653</name>
</gene>
<reference evidence="2" key="1">
    <citation type="submission" date="2014-12" db="EMBL/GenBank/DDBJ databases">
        <title>Insight into the proteome of Arion vulgaris.</title>
        <authorList>
            <person name="Aradska J."/>
            <person name="Bulat T."/>
            <person name="Smidak R."/>
            <person name="Sarate P."/>
            <person name="Gangsoo J."/>
            <person name="Sialana F."/>
            <person name="Bilban M."/>
            <person name="Lubec G."/>
        </authorList>
    </citation>
    <scope>NUCLEOTIDE SEQUENCE</scope>
    <source>
        <tissue evidence="2">Skin</tissue>
    </source>
</reference>
<evidence type="ECO:0000313" key="1">
    <source>
        <dbReference type="EMBL" id="CEK93500.1"/>
    </source>
</evidence>
<sequence>MMDDMETNIKIYAEKKRCRQEQNDMKNWKRENICDCIKKPIRFDLSGEINVPLLGIDAVLSISVPKHVQALSSHINNELSLYT</sequence>
<evidence type="ECO:0000313" key="2">
    <source>
        <dbReference type="EMBL" id="CEK93501.1"/>
    </source>
</evidence>
<accession>A0A0B7BME3</accession>
<proteinExistence type="predicted"/>
<dbReference type="AlphaFoldDB" id="A0A0B7BME3"/>
<protein>
    <submittedName>
        <fullName evidence="2">Uncharacterized protein</fullName>
    </submittedName>
</protein>
<organism evidence="2">
    <name type="scientific">Arion vulgaris</name>
    <dbReference type="NCBI Taxonomy" id="1028688"/>
    <lineage>
        <taxon>Eukaryota</taxon>
        <taxon>Metazoa</taxon>
        <taxon>Spiralia</taxon>
        <taxon>Lophotrochozoa</taxon>
        <taxon>Mollusca</taxon>
        <taxon>Gastropoda</taxon>
        <taxon>Heterobranchia</taxon>
        <taxon>Euthyneura</taxon>
        <taxon>Panpulmonata</taxon>
        <taxon>Eupulmonata</taxon>
        <taxon>Stylommatophora</taxon>
        <taxon>Helicina</taxon>
        <taxon>Arionoidea</taxon>
        <taxon>Arionidae</taxon>
        <taxon>Arion</taxon>
    </lineage>
</organism>
<name>A0A0B7BME3_9EUPU</name>
<dbReference type="EMBL" id="HACG01046636">
    <property type="protein sequence ID" value="CEK93501.1"/>
    <property type="molecule type" value="Transcribed_RNA"/>
</dbReference>
<dbReference type="EMBL" id="HACG01046635">
    <property type="protein sequence ID" value="CEK93500.1"/>
    <property type="molecule type" value="Transcribed_RNA"/>
</dbReference>